<dbReference type="Gene3D" id="3.30.110.40">
    <property type="entry name" value="TusA-like domain"/>
    <property type="match status" value="1"/>
</dbReference>
<protein>
    <submittedName>
        <fullName evidence="2">Aminotransferase</fullName>
    </submittedName>
</protein>
<accession>A0A3Q9R160</accession>
<dbReference type="InterPro" id="IPR036868">
    <property type="entry name" value="TusA-like_sf"/>
</dbReference>
<dbReference type="EMBL" id="CP022572">
    <property type="protein sequence ID" value="AZU63715.1"/>
    <property type="molecule type" value="Genomic_DNA"/>
</dbReference>
<dbReference type="RefSeq" id="WP_066386350.1">
    <property type="nucleotide sequence ID" value="NZ_CP022572.1"/>
</dbReference>
<evidence type="ECO:0000259" key="1">
    <source>
        <dbReference type="Pfam" id="PF01206"/>
    </source>
</evidence>
<dbReference type="CDD" id="cd00291">
    <property type="entry name" value="SirA_YedF_YeeD"/>
    <property type="match status" value="1"/>
</dbReference>
<keyword evidence="2" id="KW-0808">Transferase</keyword>
<reference evidence="2 3" key="1">
    <citation type="submission" date="2017-07" db="EMBL/GenBank/DDBJ databases">
        <title>The complete genome sequence of Bacillus mesonae strain H20-5, an efficient strain improving plant abiotic stress resistance.</title>
        <authorList>
            <person name="Kim S.Y."/>
            <person name="Song H."/>
            <person name="Sang M.K."/>
            <person name="Weon H.-Y."/>
            <person name="Song J."/>
        </authorList>
    </citation>
    <scope>NUCLEOTIDE SEQUENCE [LARGE SCALE GENOMIC DNA]</scope>
    <source>
        <strain evidence="2 3">H20-5</strain>
    </source>
</reference>
<dbReference type="STRING" id="1193713.GCA_001636315_01302"/>
<sequence>MAQEYQADLLYDAGPTGCGELIMNLFLTMKKMESGQIIKVISYDPGAREDIPAWCRLQTNTLLERQDFGKTSHYYIEKG</sequence>
<organism evidence="2 3">
    <name type="scientific">Neobacillus mesonae</name>
    <dbReference type="NCBI Taxonomy" id="1193713"/>
    <lineage>
        <taxon>Bacteria</taxon>
        <taxon>Bacillati</taxon>
        <taxon>Bacillota</taxon>
        <taxon>Bacilli</taxon>
        <taxon>Bacillales</taxon>
        <taxon>Bacillaceae</taxon>
        <taxon>Neobacillus</taxon>
    </lineage>
</organism>
<dbReference type="SUPFAM" id="SSF64307">
    <property type="entry name" value="SirA-like"/>
    <property type="match status" value="1"/>
</dbReference>
<dbReference type="Pfam" id="PF01206">
    <property type="entry name" value="TusA"/>
    <property type="match status" value="1"/>
</dbReference>
<gene>
    <name evidence="2" type="ORF">CHR53_22040</name>
</gene>
<dbReference type="OrthoDB" id="9800872at2"/>
<dbReference type="Proteomes" id="UP000282892">
    <property type="component" value="Chromosome"/>
</dbReference>
<feature type="domain" description="UPF0033" evidence="1">
    <location>
        <begin position="18"/>
        <end position="78"/>
    </location>
</feature>
<keyword evidence="2" id="KW-0032">Aminotransferase</keyword>
<dbReference type="AlphaFoldDB" id="A0A3Q9R160"/>
<dbReference type="GO" id="GO:0008483">
    <property type="term" value="F:transaminase activity"/>
    <property type="evidence" value="ECO:0007669"/>
    <property type="project" value="UniProtKB-KW"/>
</dbReference>
<keyword evidence="3" id="KW-1185">Reference proteome</keyword>
<name>A0A3Q9R160_9BACI</name>
<proteinExistence type="predicted"/>
<dbReference type="KEGG" id="nmk:CHR53_22040"/>
<evidence type="ECO:0000313" key="2">
    <source>
        <dbReference type="EMBL" id="AZU63715.1"/>
    </source>
</evidence>
<dbReference type="InterPro" id="IPR001455">
    <property type="entry name" value="TusA-like"/>
</dbReference>
<evidence type="ECO:0000313" key="3">
    <source>
        <dbReference type="Proteomes" id="UP000282892"/>
    </source>
</evidence>